<dbReference type="CDD" id="cd01392">
    <property type="entry name" value="HTH_LacI"/>
    <property type="match status" value="1"/>
</dbReference>
<dbReference type="PANTHER" id="PTHR30146">
    <property type="entry name" value="LACI-RELATED TRANSCRIPTIONAL REPRESSOR"/>
    <property type="match status" value="1"/>
</dbReference>
<evidence type="ECO:0000256" key="3">
    <source>
        <dbReference type="ARBA" id="ARBA00023163"/>
    </source>
</evidence>
<dbReference type="InterPro" id="IPR028082">
    <property type="entry name" value="Peripla_BP_I"/>
</dbReference>
<evidence type="ECO:0000256" key="2">
    <source>
        <dbReference type="ARBA" id="ARBA00023125"/>
    </source>
</evidence>
<dbReference type="CDD" id="cd06286">
    <property type="entry name" value="PBP1_CcpB-like"/>
    <property type="match status" value="1"/>
</dbReference>
<dbReference type="Gene3D" id="3.40.50.2300">
    <property type="match status" value="2"/>
</dbReference>
<comment type="caution">
    <text evidence="5">The sequence shown here is derived from an EMBL/GenBank/DDBJ whole genome shotgun (WGS) entry which is preliminary data.</text>
</comment>
<dbReference type="RefSeq" id="WP_028105270.1">
    <property type="nucleotide sequence ID" value="NZ_LVVL01000019.1"/>
</dbReference>
<dbReference type="Pfam" id="PF13377">
    <property type="entry name" value="Peripla_BP_3"/>
    <property type="match status" value="1"/>
</dbReference>
<evidence type="ECO:0000259" key="4">
    <source>
        <dbReference type="PROSITE" id="PS50932"/>
    </source>
</evidence>
<keyword evidence="3" id="KW-0804">Transcription</keyword>
<evidence type="ECO:0000256" key="1">
    <source>
        <dbReference type="ARBA" id="ARBA00023015"/>
    </source>
</evidence>
<protein>
    <submittedName>
        <fullName evidence="5">LacI family transcriptional regulator</fullName>
    </submittedName>
</protein>
<organism evidence="5 6">
    <name type="scientific">Exiguobacterium undae</name>
    <dbReference type="NCBI Taxonomy" id="169177"/>
    <lineage>
        <taxon>Bacteria</taxon>
        <taxon>Bacillati</taxon>
        <taxon>Bacillota</taxon>
        <taxon>Bacilli</taxon>
        <taxon>Bacillales</taxon>
        <taxon>Bacillales Family XII. Incertae Sedis</taxon>
        <taxon>Exiguobacterium</taxon>
    </lineage>
</organism>
<reference evidence="5 6" key="1">
    <citation type="submission" date="2016-03" db="EMBL/GenBank/DDBJ databases">
        <authorList>
            <person name="Cho S.-Y."/>
            <person name="Lim S."/>
            <person name="Kim H."/>
            <person name="Soh E.H."/>
            <person name="Moon J.S."/>
        </authorList>
    </citation>
    <scope>NUCLEOTIDE SEQUENCE [LARGE SCALE GENOMIC DNA]</scope>
    <source>
        <strain evidence="5 6">KCTC 3810</strain>
    </source>
</reference>
<dbReference type="InterPro" id="IPR000843">
    <property type="entry name" value="HTH_LacI"/>
</dbReference>
<dbReference type="Gene3D" id="1.10.260.40">
    <property type="entry name" value="lambda repressor-like DNA-binding domains"/>
    <property type="match status" value="1"/>
</dbReference>
<dbReference type="Proteomes" id="UP000078447">
    <property type="component" value="Unassembled WGS sequence"/>
</dbReference>
<dbReference type="PROSITE" id="PS50932">
    <property type="entry name" value="HTH_LACI_2"/>
    <property type="match status" value="1"/>
</dbReference>
<dbReference type="PANTHER" id="PTHR30146:SF105">
    <property type="entry name" value="CATABOLITE CONTROL PROTEIN B"/>
    <property type="match status" value="1"/>
</dbReference>
<dbReference type="SMART" id="SM00354">
    <property type="entry name" value="HTH_LACI"/>
    <property type="match status" value="1"/>
</dbReference>
<name>A0ABX2V4W9_9BACL</name>
<keyword evidence="2" id="KW-0238">DNA-binding</keyword>
<dbReference type="SUPFAM" id="SSF53822">
    <property type="entry name" value="Periplasmic binding protein-like I"/>
    <property type="match status" value="1"/>
</dbReference>
<gene>
    <name evidence="5" type="ORF">A3783_15260</name>
</gene>
<dbReference type="InterPro" id="IPR010982">
    <property type="entry name" value="Lambda_DNA-bd_dom_sf"/>
</dbReference>
<dbReference type="InterPro" id="IPR046335">
    <property type="entry name" value="LacI/GalR-like_sensor"/>
</dbReference>
<proteinExistence type="predicted"/>
<sequence length="323" mass="35892">MANITEIARQAKVSRSTVSRVLNDHPYVTVQKKEAVLEAIRSLDYVPNRNAINLSKGKTNIIGVMVPQINHPFFNNLISGMGEACSRLNLSLLVTPTNNDFEKEKVSFDQLRYKQIDGLVIASTVSSAEFLAEVNRHGPIVSCEWSEGSHSQVYIDHSNGIELIMNHLIERSYEKIALCLGNPDSGVGKSRKNAFYEFVDKSKIIHLKEWYFEKKYSFEDGRAVMNDLYGLSALPRAIVVGNDYVAAGIIHQAKLLNVKVPEDLAVTGFDNQSISEAMGITTIDQPIHQLGIEVIKTIDSLINGQHKNVGNTLPLQLISRQST</sequence>
<dbReference type="Pfam" id="PF00356">
    <property type="entry name" value="LacI"/>
    <property type="match status" value="1"/>
</dbReference>
<dbReference type="SUPFAM" id="SSF47413">
    <property type="entry name" value="lambda repressor-like DNA-binding domains"/>
    <property type="match status" value="1"/>
</dbReference>
<evidence type="ECO:0000313" key="5">
    <source>
        <dbReference type="EMBL" id="OAN10120.1"/>
    </source>
</evidence>
<keyword evidence="6" id="KW-1185">Reference proteome</keyword>
<keyword evidence="1" id="KW-0805">Transcription regulation</keyword>
<accession>A0ABX2V4W9</accession>
<feature type="domain" description="HTH lacI-type" evidence="4">
    <location>
        <begin position="2"/>
        <end position="56"/>
    </location>
</feature>
<dbReference type="EMBL" id="LVVL01000019">
    <property type="protein sequence ID" value="OAN10120.1"/>
    <property type="molecule type" value="Genomic_DNA"/>
</dbReference>
<dbReference type="PROSITE" id="PS00356">
    <property type="entry name" value="HTH_LACI_1"/>
    <property type="match status" value="1"/>
</dbReference>
<evidence type="ECO:0000313" key="6">
    <source>
        <dbReference type="Proteomes" id="UP000078447"/>
    </source>
</evidence>